<gene>
    <name evidence="1" type="primary">FPR2</name>
    <name evidence="1" type="ORF">QFC20_000047</name>
</gene>
<evidence type="ECO:0000313" key="2">
    <source>
        <dbReference type="Proteomes" id="UP001230649"/>
    </source>
</evidence>
<proteinExistence type="predicted"/>
<dbReference type="Proteomes" id="UP001230649">
    <property type="component" value="Unassembled WGS sequence"/>
</dbReference>
<organism evidence="1 2">
    <name type="scientific">Naganishia adeliensis</name>
    <dbReference type="NCBI Taxonomy" id="92952"/>
    <lineage>
        <taxon>Eukaryota</taxon>
        <taxon>Fungi</taxon>
        <taxon>Dikarya</taxon>
        <taxon>Basidiomycota</taxon>
        <taxon>Agaricomycotina</taxon>
        <taxon>Tremellomycetes</taxon>
        <taxon>Filobasidiales</taxon>
        <taxon>Filobasidiaceae</taxon>
        <taxon>Naganishia</taxon>
    </lineage>
</organism>
<sequence>MKLSTVLTTTLAIFSVALGATAGPAEGQLEIETLFKPEECLLKSQKGDKLSMHYTGTLAADGKKFDSSRDRNRPFEFQTPELTPRVIVGKGQVIQGWEQGLLDMCVGERRKLTIPAELGYGSRGAGGVIPGGATLIFDVELLGVKNREAPKGEL</sequence>
<protein>
    <submittedName>
        <fullName evidence="1">Peptidyl-prolyl cis-trans isomerase fpr2</fullName>
    </submittedName>
</protein>
<dbReference type="EMBL" id="JASBWS010000001">
    <property type="protein sequence ID" value="KAJ9117769.1"/>
    <property type="molecule type" value="Genomic_DNA"/>
</dbReference>
<name>A0ACC2X2X9_9TREE</name>
<keyword evidence="2" id="KW-1185">Reference proteome</keyword>
<keyword evidence="1" id="KW-0413">Isomerase</keyword>
<comment type="caution">
    <text evidence="1">The sequence shown here is derived from an EMBL/GenBank/DDBJ whole genome shotgun (WGS) entry which is preliminary data.</text>
</comment>
<accession>A0ACC2X2X9</accession>
<evidence type="ECO:0000313" key="1">
    <source>
        <dbReference type="EMBL" id="KAJ9117769.1"/>
    </source>
</evidence>
<reference evidence="1" key="1">
    <citation type="submission" date="2023-04" db="EMBL/GenBank/DDBJ databases">
        <title>Draft Genome sequencing of Naganishia species isolated from polar environments using Oxford Nanopore Technology.</title>
        <authorList>
            <person name="Leo P."/>
            <person name="Venkateswaran K."/>
        </authorList>
    </citation>
    <scope>NUCLEOTIDE SEQUENCE</scope>
    <source>
        <strain evidence="1">MNA-CCFEE 5262</strain>
    </source>
</reference>